<dbReference type="Proteomes" id="UP000184111">
    <property type="component" value="Unassembled WGS sequence"/>
</dbReference>
<keyword evidence="3" id="KW-1185">Reference proteome</keyword>
<dbReference type="RefSeq" id="WP_235001958.1">
    <property type="nucleotide sequence ID" value="NZ_FRBI01000003.1"/>
</dbReference>
<evidence type="ECO:0000256" key="1">
    <source>
        <dbReference type="SAM" id="Phobius"/>
    </source>
</evidence>
<feature type="transmembrane region" description="Helical" evidence="1">
    <location>
        <begin position="25"/>
        <end position="41"/>
    </location>
</feature>
<evidence type="ECO:0000313" key="2">
    <source>
        <dbReference type="EMBL" id="SHL29163.1"/>
    </source>
</evidence>
<accession>A0A1M6ZFN8</accession>
<dbReference type="SUPFAM" id="SSF51735">
    <property type="entry name" value="NAD(P)-binding Rossmann-fold domains"/>
    <property type="match status" value="1"/>
</dbReference>
<protein>
    <submittedName>
        <fullName evidence="2">3-oxoacyl-[acyl-carrier protein] reductase</fullName>
    </submittedName>
</protein>
<dbReference type="AlphaFoldDB" id="A0A1M6ZFN8"/>
<dbReference type="Gene3D" id="3.40.50.720">
    <property type="entry name" value="NAD(P)-binding Rossmann-like Domain"/>
    <property type="match status" value="1"/>
</dbReference>
<name>A0A1M6ZFN8_9ACTN</name>
<keyword evidence="1" id="KW-1133">Transmembrane helix</keyword>
<reference evidence="2 3" key="1">
    <citation type="submission" date="2016-11" db="EMBL/GenBank/DDBJ databases">
        <authorList>
            <person name="Jaros S."/>
            <person name="Januszkiewicz K."/>
            <person name="Wedrychowicz H."/>
        </authorList>
    </citation>
    <scope>NUCLEOTIDE SEQUENCE [LARGE SCALE GENOMIC DNA]</scope>
    <source>
        <strain evidence="2 3">CGMCC 4.2025</strain>
    </source>
</reference>
<evidence type="ECO:0000313" key="3">
    <source>
        <dbReference type="Proteomes" id="UP000184111"/>
    </source>
</evidence>
<keyword evidence="1" id="KW-0812">Transmembrane</keyword>
<keyword evidence="1" id="KW-0472">Membrane</keyword>
<organism evidence="2 3">
    <name type="scientific">Actinacidiphila paucisporea</name>
    <dbReference type="NCBI Taxonomy" id="310782"/>
    <lineage>
        <taxon>Bacteria</taxon>
        <taxon>Bacillati</taxon>
        <taxon>Actinomycetota</taxon>
        <taxon>Actinomycetes</taxon>
        <taxon>Kitasatosporales</taxon>
        <taxon>Streptomycetaceae</taxon>
        <taxon>Actinacidiphila</taxon>
    </lineage>
</organism>
<gene>
    <name evidence="2" type="ORF">SAMN05216499_103312</name>
</gene>
<sequence>MPVPVHVVARDEARTPPGRLGEPEGIAGIVGFLAFLAFLASEAGRWVTGQSPHAAGGMI</sequence>
<dbReference type="STRING" id="310782.SAMN05216499_103312"/>
<proteinExistence type="predicted"/>
<dbReference type="EMBL" id="FRBI01000003">
    <property type="protein sequence ID" value="SHL29163.1"/>
    <property type="molecule type" value="Genomic_DNA"/>
</dbReference>
<dbReference type="InterPro" id="IPR036291">
    <property type="entry name" value="NAD(P)-bd_dom_sf"/>
</dbReference>